<evidence type="ECO:0000256" key="9">
    <source>
        <dbReference type="ARBA" id="ARBA00023118"/>
    </source>
</evidence>
<evidence type="ECO:0000256" key="1">
    <source>
        <dbReference type="ARBA" id="ARBA00006847"/>
    </source>
</evidence>
<dbReference type="NCBIfam" id="TIGR01596">
    <property type="entry name" value="cas3_HD"/>
    <property type="match status" value="1"/>
</dbReference>
<feature type="domain" description="HD Cas3-type" evidence="10">
    <location>
        <begin position="19"/>
        <end position="229"/>
    </location>
</feature>
<dbReference type="InterPro" id="IPR006474">
    <property type="entry name" value="Helicase_Cas3_CRISPR-ass_core"/>
</dbReference>
<comment type="caution">
    <text evidence="11">The sequence shown here is derived from an EMBL/GenBank/DDBJ whole genome shotgun (WGS) entry which is preliminary data.</text>
</comment>
<dbReference type="Gene3D" id="3.40.50.300">
    <property type="entry name" value="P-loop containing nucleotide triphosphate hydrolases"/>
    <property type="match status" value="2"/>
</dbReference>
<dbReference type="InterPro" id="IPR038257">
    <property type="entry name" value="CRISPR-assoc_Cas3_HD_sf"/>
</dbReference>
<comment type="similarity">
    <text evidence="2">In the central section; belongs to the CRISPR-associated helicase Cas3 family.</text>
</comment>
<dbReference type="SUPFAM" id="SSF52540">
    <property type="entry name" value="P-loop containing nucleoside triphosphate hydrolases"/>
    <property type="match status" value="1"/>
</dbReference>
<dbReference type="PANTHER" id="PTHR47963">
    <property type="entry name" value="DEAD-BOX ATP-DEPENDENT RNA HELICASE 47, MITOCHONDRIAL"/>
    <property type="match status" value="1"/>
</dbReference>
<evidence type="ECO:0000256" key="6">
    <source>
        <dbReference type="ARBA" id="ARBA00022801"/>
    </source>
</evidence>
<dbReference type="GO" id="GO:0004518">
    <property type="term" value="F:nuclease activity"/>
    <property type="evidence" value="ECO:0007669"/>
    <property type="project" value="UniProtKB-KW"/>
</dbReference>
<protein>
    <submittedName>
        <fullName evidence="11">CRISPR-associated helicase Cas3</fullName>
    </submittedName>
</protein>
<dbReference type="AlphaFoldDB" id="A0A081G1M6"/>
<dbReference type="GO" id="GO:0003724">
    <property type="term" value="F:RNA helicase activity"/>
    <property type="evidence" value="ECO:0007669"/>
    <property type="project" value="TreeGrafter"/>
</dbReference>
<reference evidence="11 12" key="1">
    <citation type="submission" date="2014-04" db="EMBL/GenBank/DDBJ databases">
        <title>Marinobacterium kochiensis sp. nov., isolated from sediment sample collected from Kochi backwaters in Kerala, India.</title>
        <authorList>
            <person name="Singh A."/>
            <person name="Pinnaka A.K."/>
        </authorList>
    </citation>
    <scope>NUCLEOTIDE SEQUENCE [LARGE SCALE GENOMIC DNA]</scope>
    <source>
        <strain evidence="11 12">AK27</strain>
    </source>
</reference>
<keyword evidence="3" id="KW-0540">Nuclease</keyword>
<dbReference type="EMBL" id="JMQN01000015">
    <property type="protein sequence ID" value="KEA64681.1"/>
    <property type="molecule type" value="Genomic_DNA"/>
</dbReference>
<organism evidence="11 12">
    <name type="scientific">Marinobacterium lacunae</name>
    <dbReference type="NCBI Taxonomy" id="1232683"/>
    <lineage>
        <taxon>Bacteria</taxon>
        <taxon>Pseudomonadati</taxon>
        <taxon>Pseudomonadota</taxon>
        <taxon>Gammaproteobacteria</taxon>
        <taxon>Oceanospirillales</taxon>
        <taxon>Oceanospirillaceae</taxon>
        <taxon>Marinobacterium</taxon>
    </lineage>
</organism>
<keyword evidence="8" id="KW-0067">ATP-binding</keyword>
<evidence type="ECO:0000256" key="4">
    <source>
        <dbReference type="ARBA" id="ARBA00022723"/>
    </source>
</evidence>
<dbReference type="PANTHER" id="PTHR47963:SF9">
    <property type="entry name" value="CRISPR-ASSOCIATED ENDONUCLEASE_HELICASE CAS3"/>
    <property type="match status" value="1"/>
</dbReference>
<keyword evidence="4" id="KW-0479">Metal-binding</keyword>
<dbReference type="InterPro" id="IPR014001">
    <property type="entry name" value="Helicase_ATP-bd"/>
</dbReference>
<dbReference type="STRING" id="1232683.ADIMK_1134"/>
<dbReference type="SMART" id="SM00490">
    <property type="entry name" value="HELICc"/>
    <property type="match status" value="1"/>
</dbReference>
<evidence type="ECO:0000256" key="7">
    <source>
        <dbReference type="ARBA" id="ARBA00022806"/>
    </source>
</evidence>
<dbReference type="SMART" id="SM00487">
    <property type="entry name" value="DEXDc"/>
    <property type="match status" value="1"/>
</dbReference>
<dbReference type="InterPro" id="IPR001650">
    <property type="entry name" value="Helicase_C-like"/>
</dbReference>
<dbReference type="GO" id="GO:0046872">
    <property type="term" value="F:metal ion binding"/>
    <property type="evidence" value="ECO:0007669"/>
    <property type="project" value="UniProtKB-KW"/>
</dbReference>
<dbReference type="Gene3D" id="1.10.3210.30">
    <property type="match status" value="1"/>
</dbReference>
<keyword evidence="7" id="KW-0347">Helicase</keyword>
<evidence type="ECO:0000256" key="3">
    <source>
        <dbReference type="ARBA" id="ARBA00022722"/>
    </source>
</evidence>
<dbReference type="Proteomes" id="UP000028252">
    <property type="component" value="Unassembled WGS sequence"/>
</dbReference>
<dbReference type="PATRIC" id="fig|1232683.4.peg.1124"/>
<evidence type="ECO:0000256" key="5">
    <source>
        <dbReference type="ARBA" id="ARBA00022741"/>
    </source>
</evidence>
<keyword evidence="12" id="KW-1185">Reference proteome</keyword>
<dbReference type="RefSeq" id="WP_036184787.1">
    <property type="nucleotide sequence ID" value="NZ_JMQN01000015.1"/>
</dbReference>
<evidence type="ECO:0000256" key="8">
    <source>
        <dbReference type="ARBA" id="ARBA00022840"/>
    </source>
</evidence>
<keyword evidence="6" id="KW-0378">Hydrolase</keyword>
<name>A0A081G1M6_9GAMM</name>
<sequence>MRPSYFGYWGKARKSDDQAGDEYHLLPYHCLDVAAVGWWMLAPGRALNEDLAQFLTISPEQLQKLFAFVLMLHDLGKFASAFQNLVIIDDSPLCRNPVKSPYDSGKARHDRMGAHFWLMMTQGKSLSASSLGFKDTDFGAMNQSLESLNMLLDSVFGHHGKPVSREYLKILSCYRHPLDVEAASMFVRDCARLLELEWPEAQLADRDWFARLRQASWHLAGLAILCDWIGSNQGYFHYCADDEIELAAYWERAKRQALDALALTELGKSIQVQPFVSVQQHFGFSPTPLQRWAETVPLSQGPQLFILEDVTGAGKTEAALTLTHRLLAAGEADGFYFGLPTMATSNAMFGRVADHYRQMLTFEDGVPSIVLAHGARQMHDGFREALSERSPQDRPYLDEDETASLHCNQWLADSRKKALLAPVGVGTIDQALLAALPRKHQPLRLLGLHRKVLIFDEVHSADSFMLELLEDLLTAHLRQGGSAILLTATLSQSQRRRLCRAWQKGAGLSLEERPLKRDFPLATHLDSCGRFDETTLESRPEVSRSLKVAFLAGEQACVDELISARERQQCAVWIRNSVDDAIDAYDQLVQATGSEQGITLFHSRFTLKDRKSIENGVLATFGKRSTSDDRKGQILISTQVFQESLDADADLMISDICPIDDLIQRAGRLHRHRRDAAGNPSFTGEDGRPEPTLLVHAPVWQETPDGNWLLSAMRNTEYVYRSPGKLWLGMRVLRDKGEILMPEGARDLIEAVYAPDAQNNIPEALQGKHQGYCGEERHKASQALNQTLEWEQGYSWKSSPVWLDDDVEISTRFADREMVQVLVLKKSDDGQLLLWAEGEPFALQNSIVKLAKNSIADHLAPLPETERVGYQALLGRHQQAKYLQPWLAEVDKGFAYSPEKGVIRQNKEVE</sequence>
<dbReference type="PROSITE" id="PS51643">
    <property type="entry name" value="HD_CAS3"/>
    <property type="match status" value="1"/>
</dbReference>
<gene>
    <name evidence="11" type="ORF">ADIMK_1134</name>
</gene>
<dbReference type="InterPro" id="IPR054712">
    <property type="entry name" value="Cas3-like_dom"/>
</dbReference>
<comment type="similarity">
    <text evidence="1">In the N-terminal section; belongs to the CRISPR-associated nuclease Cas3-HD family.</text>
</comment>
<dbReference type="GO" id="GO:0051607">
    <property type="term" value="P:defense response to virus"/>
    <property type="evidence" value="ECO:0007669"/>
    <property type="project" value="UniProtKB-KW"/>
</dbReference>
<proteinExistence type="inferred from homology"/>
<dbReference type="Pfam" id="PF22590">
    <property type="entry name" value="Cas3-like_C_2"/>
    <property type="match status" value="1"/>
</dbReference>
<evidence type="ECO:0000259" key="10">
    <source>
        <dbReference type="PROSITE" id="PS51643"/>
    </source>
</evidence>
<dbReference type="InterPro" id="IPR027417">
    <property type="entry name" value="P-loop_NTPase"/>
</dbReference>
<accession>A0A081G1M6</accession>
<dbReference type="GO" id="GO:0005524">
    <property type="term" value="F:ATP binding"/>
    <property type="evidence" value="ECO:0007669"/>
    <property type="project" value="UniProtKB-KW"/>
</dbReference>
<dbReference type="InterPro" id="IPR050547">
    <property type="entry name" value="DEAD_box_RNA_helicases"/>
</dbReference>
<keyword evidence="9" id="KW-0051">Antiviral defense</keyword>
<dbReference type="NCBIfam" id="TIGR01587">
    <property type="entry name" value="cas3_core"/>
    <property type="match status" value="1"/>
</dbReference>
<dbReference type="OrthoDB" id="9810236at2"/>
<dbReference type="GO" id="GO:0003723">
    <property type="term" value="F:RNA binding"/>
    <property type="evidence" value="ECO:0007669"/>
    <property type="project" value="TreeGrafter"/>
</dbReference>
<dbReference type="eggNOG" id="COG1203">
    <property type="taxonomic scope" value="Bacteria"/>
</dbReference>
<keyword evidence="5" id="KW-0547">Nucleotide-binding</keyword>
<evidence type="ECO:0000256" key="2">
    <source>
        <dbReference type="ARBA" id="ARBA00009046"/>
    </source>
</evidence>
<evidence type="ECO:0000313" key="11">
    <source>
        <dbReference type="EMBL" id="KEA64681.1"/>
    </source>
</evidence>
<dbReference type="CDD" id="cd09641">
    <property type="entry name" value="Cas3''_I"/>
    <property type="match status" value="1"/>
</dbReference>
<dbReference type="Pfam" id="PF18019">
    <property type="entry name" value="Cas3_HD"/>
    <property type="match status" value="1"/>
</dbReference>
<dbReference type="GO" id="GO:0016787">
    <property type="term" value="F:hydrolase activity"/>
    <property type="evidence" value="ECO:0007669"/>
    <property type="project" value="UniProtKB-KW"/>
</dbReference>
<dbReference type="InterPro" id="IPR006483">
    <property type="entry name" value="CRISPR-assoc_Cas3_HD"/>
</dbReference>
<evidence type="ECO:0000313" key="12">
    <source>
        <dbReference type="Proteomes" id="UP000028252"/>
    </source>
</evidence>